<evidence type="ECO:0000256" key="5">
    <source>
        <dbReference type="ARBA" id="ARBA00022927"/>
    </source>
</evidence>
<keyword evidence="7 9" id="KW-0472">Membrane</keyword>
<dbReference type="PANTHER" id="PTHR30625">
    <property type="entry name" value="PROTEIN TOLQ"/>
    <property type="match status" value="1"/>
</dbReference>
<evidence type="ECO:0000256" key="4">
    <source>
        <dbReference type="ARBA" id="ARBA00022692"/>
    </source>
</evidence>
<organism evidence="11 12">
    <name type="scientific">Luteolibacter yonseiensis</name>
    <dbReference type="NCBI Taxonomy" id="1144680"/>
    <lineage>
        <taxon>Bacteria</taxon>
        <taxon>Pseudomonadati</taxon>
        <taxon>Verrucomicrobiota</taxon>
        <taxon>Verrucomicrobiia</taxon>
        <taxon>Verrucomicrobiales</taxon>
        <taxon>Verrucomicrobiaceae</taxon>
        <taxon>Luteolibacter</taxon>
    </lineage>
</organism>
<evidence type="ECO:0000256" key="9">
    <source>
        <dbReference type="SAM" id="Phobius"/>
    </source>
</evidence>
<evidence type="ECO:0000256" key="8">
    <source>
        <dbReference type="RuleBase" id="RU004057"/>
    </source>
</evidence>
<dbReference type="PANTHER" id="PTHR30625:SF15">
    <property type="entry name" value="BIOPOLYMER TRANSPORT PROTEIN EXBB"/>
    <property type="match status" value="1"/>
</dbReference>
<feature type="transmembrane region" description="Helical" evidence="9">
    <location>
        <begin position="20"/>
        <end position="40"/>
    </location>
</feature>
<dbReference type="InterPro" id="IPR050790">
    <property type="entry name" value="ExbB/TolQ_transport"/>
</dbReference>
<name>A0A934R4Z5_9BACT</name>
<keyword evidence="5 8" id="KW-0653">Protein transport</keyword>
<comment type="caution">
    <text evidence="11">The sequence shown here is derived from an EMBL/GenBank/DDBJ whole genome shotgun (WGS) entry which is preliminary data.</text>
</comment>
<evidence type="ECO:0000256" key="3">
    <source>
        <dbReference type="ARBA" id="ARBA00022475"/>
    </source>
</evidence>
<feature type="transmembrane region" description="Helical" evidence="9">
    <location>
        <begin position="118"/>
        <end position="138"/>
    </location>
</feature>
<feature type="transmembrane region" description="Helical" evidence="9">
    <location>
        <begin position="158"/>
        <end position="184"/>
    </location>
</feature>
<keyword evidence="12" id="KW-1185">Reference proteome</keyword>
<accession>A0A934R4Z5</accession>
<reference evidence="11" key="1">
    <citation type="submission" date="2021-01" db="EMBL/GenBank/DDBJ databases">
        <title>Modified the classification status of verrucomicrobia.</title>
        <authorList>
            <person name="Feng X."/>
        </authorList>
    </citation>
    <scope>NUCLEOTIDE SEQUENCE</scope>
    <source>
        <strain evidence="11">JCM 18052</strain>
    </source>
</reference>
<dbReference type="InterPro" id="IPR002898">
    <property type="entry name" value="MotA_ExbB_proton_chnl"/>
</dbReference>
<gene>
    <name evidence="11" type="ORF">JIN84_12645</name>
</gene>
<evidence type="ECO:0000259" key="10">
    <source>
        <dbReference type="Pfam" id="PF01618"/>
    </source>
</evidence>
<evidence type="ECO:0000256" key="2">
    <source>
        <dbReference type="ARBA" id="ARBA00022448"/>
    </source>
</evidence>
<sequence length="237" mass="25660">MIAAGLMEPSGLIEQGGPLVWVLLGLAFVGVVCVVERLFFFHRARVNVGNLLTGLSHHVRRRAFAEALHEAARTPGPVARVAHATLLRYYLPRTDLRDVAQEAGQMEVPAIEKNIRSILGAALLAPLVGMLGTLVGMLETFQKVSEKGGFTGPAELSAGVFTALVTSIIGLTVAVPLYLFYLYFLGRAKRLVHRIERAGIEMVHLIADAREEEEFAPFRGEVAGAKKTAKPQKDPVG</sequence>
<comment type="similarity">
    <text evidence="8">Belongs to the exbB/tolQ family.</text>
</comment>
<feature type="domain" description="MotA/TolQ/ExbB proton channel" evidence="10">
    <location>
        <begin position="91"/>
        <end position="196"/>
    </location>
</feature>
<keyword evidence="6 9" id="KW-1133">Transmembrane helix</keyword>
<evidence type="ECO:0000313" key="11">
    <source>
        <dbReference type="EMBL" id="MBK1816467.1"/>
    </source>
</evidence>
<dbReference type="AlphaFoldDB" id="A0A934R4Z5"/>
<dbReference type="GO" id="GO:0005886">
    <property type="term" value="C:plasma membrane"/>
    <property type="evidence" value="ECO:0007669"/>
    <property type="project" value="UniProtKB-SubCell"/>
</dbReference>
<comment type="subcellular location">
    <subcellularLocation>
        <location evidence="1">Cell membrane</location>
        <topology evidence="1">Multi-pass membrane protein</topology>
    </subcellularLocation>
    <subcellularLocation>
        <location evidence="8">Membrane</location>
        <topology evidence="8">Multi-pass membrane protein</topology>
    </subcellularLocation>
</comment>
<dbReference type="GO" id="GO:0017038">
    <property type="term" value="P:protein import"/>
    <property type="evidence" value="ECO:0007669"/>
    <property type="project" value="TreeGrafter"/>
</dbReference>
<proteinExistence type="inferred from homology"/>
<keyword evidence="4 9" id="KW-0812">Transmembrane</keyword>
<dbReference type="Pfam" id="PF01618">
    <property type="entry name" value="MotA_ExbB"/>
    <property type="match status" value="1"/>
</dbReference>
<evidence type="ECO:0000256" key="7">
    <source>
        <dbReference type="ARBA" id="ARBA00023136"/>
    </source>
</evidence>
<dbReference type="EMBL" id="JAENIK010000011">
    <property type="protein sequence ID" value="MBK1816467.1"/>
    <property type="molecule type" value="Genomic_DNA"/>
</dbReference>
<keyword evidence="2 8" id="KW-0813">Transport</keyword>
<evidence type="ECO:0000313" key="12">
    <source>
        <dbReference type="Proteomes" id="UP000600139"/>
    </source>
</evidence>
<dbReference type="Proteomes" id="UP000600139">
    <property type="component" value="Unassembled WGS sequence"/>
</dbReference>
<evidence type="ECO:0000256" key="6">
    <source>
        <dbReference type="ARBA" id="ARBA00022989"/>
    </source>
</evidence>
<evidence type="ECO:0000256" key="1">
    <source>
        <dbReference type="ARBA" id="ARBA00004651"/>
    </source>
</evidence>
<keyword evidence="3" id="KW-1003">Cell membrane</keyword>
<protein>
    <submittedName>
        <fullName evidence="11">MotA/TolQ/ExbB proton channel family protein</fullName>
    </submittedName>
</protein>
<dbReference type="RefSeq" id="WP_200351401.1">
    <property type="nucleotide sequence ID" value="NZ_BAABHZ010000006.1"/>
</dbReference>